<dbReference type="InterPro" id="IPR005743">
    <property type="entry name" value="GyrA"/>
</dbReference>
<comment type="function">
    <text evidence="8">A type II topoisomerase that negatively supercoils closed circular double-stranded (ds) DNA in an ATP-dependent manner to modulate DNA topology and maintain chromosomes in an underwound state. Negative supercoiling favors strand separation, and DNA replication, transcription, recombination and repair, all of which involve strand separation. Also able to catalyze the interconversion of other topological isomers of dsDNA rings, including catenanes and knotted rings. Type II topoisomerases break and join 2 DNA strands simultaneously in an ATP-dependent manner.</text>
</comment>
<dbReference type="Gene3D" id="3.30.1360.40">
    <property type="match status" value="1"/>
</dbReference>
<sequence>MQDFAKEVLSVDVKDELKKSYLDYAMSVIIGRALPDARDGMKPVHRRILYAMHKLSNTYNKPYKKSARVVGEVIGKYHPHGDTAVYDAIVRMAQNFSLRYPLVEGQGNFGSIDGDSAAAMRYTEIRMQKITDQILADIEKETVSYSPNYDGTEDIPDVLPTRVPNLLINGSSGIAVGMATNIPPHNATEILDACIHILDNPSCTIEDLLKIVKGPDFPLGGIITGIDGIEQAYRTGQGKVYTRAKTSFEQIKGGKEAIVITEIPFMVNKARMLERIAELVKEKKLEGIGEIRDESDKDGIRAVIELKKGEVPEVVLNNLFKNSQLEQVFGINNVVLVDGRPKLCNLEELLNIFLEHRKTVVTNRSLFELRQAKERGHVVEGLIVAIANIDEVINIIKKSENVKVASEKLCERDWSADTIKPLLDKVADPDICKPEGLEKGFGLNGKKYKLSVVQAKAILELRLSRLTALETDKLKEEYEELIKEIKRLQEILSTESVLVKVVKKELEEIKSDFGDERRTEIIEKRLTIDDADLIPEEERVFTISNNGFVKTQQLAEYRSQRRGGVGKTASALRDEDFIKQVLVLNTHVQVLCFTTKGKVHWLEIYKLPVMSRTAKGRPISNVLPLEEDERVTSFLPVDEYKDGHYILMATRNGVVKKTVLKAFEKKYAPGLRAINLDDGDKLIGTVITDGSDEICLASESGKAIRFNETDVRPMGRSTRGVKGMNIHKEDKVISIMKVIPEAKLLTISQNGYGKRTNISEFSGQKRGGKGVIALNTSQRNGKMIAAVQVIDGDEVMLIGNRGTLIRTQVDQISVIGRNTQGVKVVSTRDEESLVDAVGFKETLDEE</sequence>
<comment type="miscellaneous">
    <text evidence="8">Few gyrases are as efficient as E.coli at forming negative supercoils. Not all organisms have 2 type II topoisomerases; in organisms with a single type II topoisomerase this enzyme also has to decatenate newly replicated chromosomes.</text>
</comment>
<dbReference type="GO" id="GO:0006261">
    <property type="term" value="P:DNA-templated DNA replication"/>
    <property type="evidence" value="ECO:0007669"/>
    <property type="project" value="UniProtKB-UniRule"/>
</dbReference>
<dbReference type="InterPro" id="IPR035516">
    <property type="entry name" value="Gyrase/topoIV_suA_C"/>
</dbReference>
<accession>A0A9Q8U298</accession>
<organism evidence="10 11">
    <name type="scientific">SAR86 cluster bacterium</name>
    <dbReference type="NCBI Taxonomy" id="2030880"/>
    <lineage>
        <taxon>Bacteria</taxon>
        <taxon>Pseudomonadati</taxon>
        <taxon>Pseudomonadota</taxon>
        <taxon>Gammaproteobacteria</taxon>
        <taxon>SAR86 cluster</taxon>
    </lineage>
</organism>
<dbReference type="FunFam" id="3.30.1360.40:FF:000002">
    <property type="entry name" value="DNA gyrase subunit A"/>
    <property type="match status" value="1"/>
</dbReference>
<keyword evidence="6 8" id="KW-0238">DNA-binding</keyword>
<dbReference type="InterPro" id="IPR013760">
    <property type="entry name" value="Topo_IIA-like_dom_sf"/>
</dbReference>
<evidence type="ECO:0000313" key="11">
    <source>
        <dbReference type="Proteomes" id="UP001056381"/>
    </source>
</evidence>
<dbReference type="EMBL" id="CP097966">
    <property type="protein sequence ID" value="URQ62977.1"/>
    <property type="molecule type" value="Genomic_DNA"/>
</dbReference>
<dbReference type="GO" id="GO:0005694">
    <property type="term" value="C:chromosome"/>
    <property type="evidence" value="ECO:0007669"/>
    <property type="project" value="InterPro"/>
</dbReference>
<dbReference type="HAMAP" id="MF_01897">
    <property type="entry name" value="GyrA"/>
    <property type="match status" value="1"/>
</dbReference>
<keyword evidence="3 8" id="KW-0547">Nucleotide-binding</keyword>
<dbReference type="Pfam" id="PF03989">
    <property type="entry name" value="DNA_gyraseA_C"/>
    <property type="match status" value="6"/>
</dbReference>
<evidence type="ECO:0000256" key="4">
    <source>
        <dbReference type="ARBA" id="ARBA00022840"/>
    </source>
</evidence>
<comment type="subcellular location">
    <subcellularLocation>
        <location evidence="8">Cytoplasm</location>
    </subcellularLocation>
</comment>
<keyword evidence="4 8" id="KW-0067">ATP-binding</keyword>
<dbReference type="CDD" id="cd00187">
    <property type="entry name" value="TOP4c"/>
    <property type="match status" value="1"/>
</dbReference>
<dbReference type="GO" id="GO:0006265">
    <property type="term" value="P:DNA topological change"/>
    <property type="evidence" value="ECO:0007669"/>
    <property type="project" value="UniProtKB-UniRule"/>
</dbReference>
<evidence type="ECO:0000256" key="3">
    <source>
        <dbReference type="ARBA" id="ARBA00022741"/>
    </source>
</evidence>
<keyword evidence="11" id="KW-1185">Reference proteome</keyword>
<feature type="active site" description="O-(5'-phospho-DNA)-tyrosine intermediate" evidence="8">
    <location>
        <position position="122"/>
    </location>
</feature>
<dbReference type="SUPFAM" id="SSF101904">
    <property type="entry name" value="GyrA/ParC C-terminal domain-like"/>
    <property type="match status" value="1"/>
</dbReference>
<reference evidence="10" key="1">
    <citation type="submission" date="2022-05" db="EMBL/GenBank/DDBJ databases">
        <title>Single-amplified genomics reveal most streamlined microbe among free-living bacteria.</title>
        <authorList>
            <person name="Roda-Garcia J."/>
            <person name="Haro-Moreno J.M."/>
            <person name="Rodriguez-Valera F."/>
            <person name="Almagro-Moreno S."/>
            <person name="Lopez-Perez M."/>
        </authorList>
    </citation>
    <scope>NUCLEOTIDE SEQUENCE</scope>
    <source>
        <strain evidence="10">TMED112-D2-2</strain>
    </source>
</reference>
<dbReference type="NCBIfam" id="NF004043">
    <property type="entry name" value="PRK05560.1"/>
    <property type="match status" value="1"/>
</dbReference>
<evidence type="ECO:0000256" key="7">
    <source>
        <dbReference type="ARBA" id="ARBA00023235"/>
    </source>
</evidence>
<gene>
    <name evidence="8 10" type="primary">gyrA</name>
    <name evidence="10" type="ORF">M9B40_04450</name>
</gene>
<dbReference type="GO" id="GO:0009330">
    <property type="term" value="C:DNA topoisomerase type II (double strand cut, ATP-hydrolyzing) complex"/>
    <property type="evidence" value="ECO:0007669"/>
    <property type="project" value="TreeGrafter"/>
</dbReference>
<evidence type="ECO:0000256" key="5">
    <source>
        <dbReference type="ARBA" id="ARBA00023029"/>
    </source>
</evidence>
<dbReference type="Gene3D" id="1.10.268.10">
    <property type="entry name" value="Topoisomerase, domain 3"/>
    <property type="match status" value="1"/>
</dbReference>
<keyword evidence="5 8" id="KW-0799">Topoisomerase</keyword>
<evidence type="ECO:0000256" key="6">
    <source>
        <dbReference type="ARBA" id="ARBA00023125"/>
    </source>
</evidence>
<dbReference type="Proteomes" id="UP001056381">
    <property type="component" value="Chromosome"/>
</dbReference>
<evidence type="ECO:0000259" key="9">
    <source>
        <dbReference type="SMART" id="SM00434"/>
    </source>
</evidence>
<dbReference type="NCBIfam" id="NF004044">
    <property type="entry name" value="PRK05561.1"/>
    <property type="match status" value="1"/>
</dbReference>
<dbReference type="SMART" id="SM00434">
    <property type="entry name" value="TOP4c"/>
    <property type="match status" value="1"/>
</dbReference>
<dbReference type="PANTHER" id="PTHR43493">
    <property type="entry name" value="DNA GYRASE/TOPOISOMERASE SUBUNIT A"/>
    <property type="match status" value="1"/>
</dbReference>
<keyword evidence="8" id="KW-0963">Cytoplasm</keyword>
<dbReference type="InterPro" id="IPR013758">
    <property type="entry name" value="Topo_IIA_A/C_ab"/>
</dbReference>
<evidence type="ECO:0000313" key="10">
    <source>
        <dbReference type="EMBL" id="URQ62977.1"/>
    </source>
</evidence>
<comment type="subunit">
    <text evidence="8">Heterotetramer, composed of two GyrA and two GyrB chains. In the heterotetramer, GyrA contains the active site tyrosine that forms a transient covalent intermediate with DNA, while GyrB binds cofactors and catalyzes ATP hydrolysis.</text>
</comment>
<dbReference type="PANTHER" id="PTHR43493:SF5">
    <property type="entry name" value="DNA GYRASE SUBUNIT A, CHLOROPLASTIC_MITOCHONDRIAL"/>
    <property type="match status" value="1"/>
</dbReference>
<dbReference type="Pfam" id="PF00521">
    <property type="entry name" value="DNA_topoisoIV"/>
    <property type="match status" value="1"/>
</dbReference>
<dbReference type="GO" id="GO:0005737">
    <property type="term" value="C:cytoplasm"/>
    <property type="evidence" value="ECO:0007669"/>
    <property type="project" value="UniProtKB-SubCell"/>
</dbReference>
<feature type="short sequence motif" description="GyrA-box" evidence="8">
    <location>
        <begin position="560"/>
        <end position="566"/>
    </location>
</feature>
<dbReference type="InterPro" id="IPR002205">
    <property type="entry name" value="Topo_IIA_dom_A"/>
</dbReference>
<comment type="similarity">
    <text evidence="2 8">Belongs to the type II topoisomerase GyrA/ParC subunit family.</text>
</comment>
<dbReference type="EC" id="5.6.2.2" evidence="8"/>
<evidence type="ECO:0000256" key="2">
    <source>
        <dbReference type="ARBA" id="ARBA00008263"/>
    </source>
</evidence>
<keyword evidence="7 8" id="KW-0413">Isomerase</keyword>
<evidence type="ECO:0000256" key="1">
    <source>
        <dbReference type="ARBA" id="ARBA00000185"/>
    </source>
</evidence>
<dbReference type="InterPro" id="IPR006691">
    <property type="entry name" value="GyrA/parC_rep"/>
</dbReference>
<protein>
    <recommendedName>
        <fullName evidence="8">DNA gyrase subunit A</fullName>
        <ecNumber evidence="8">5.6.2.2</ecNumber>
    </recommendedName>
</protein>
<dbReference type="Gene3D" id="2.120.10.90">
    <property type="entry name" value="DNA gyrase/topoisomerase IV, subunit A, C-terminal"/>
    <property type="match status" value="1"/>
</dbReference>
<dbReference type="GO" id="GO:0034335">
    <property type="term" value="F:DNA negative supercoiling activity"/>
    <property type="evidence" value="ECO:0007669"/>
    <property type="project" value="UniProtKB-ARBA"/>
</dbReference>
<dbReference type="InterPro" id="IPR013757">
    <property type="entry name" value="Topo_IIA_A_a_sf"/>
</dbReference>
<dbReference type="FunFam" id="2.120.10.90:FF:000005">
    <property type="entry name" value="DNA topoisomerase 4 subunit A"/>
    <property type="match status" value="1"/>
</dbReference>
<dbReference type="InterPro" id="IPR050220">
    <property type="entry name" value="Type_II_DNA_Topoisomerases"/>
</dbReference>
<comment type="catalytic activity">
    <reaction evidence="1 8">
        <text>ATP-dependent breakage, passage and rejoining of double-stranded DNA.</text>
        <dbReference type="EC" id="5.6.2.2"/>
    </reaction>
</comment>
<dbReference type="GO" id="GO:0005524">
    <property type="term" value="F:ATP binding"/>
    <property type="evidence" value="ECO:0007669"/>
    <property type="project" value="UniProtKB-UniRule"/>
</dbReference>
<dbReference type="AlphaFoldDB" id="A0A9Q8U298"/>
<feature type="domain" description="Topo IIA-type catalytic" evidence="9">
    <location>
        <begin position="11"/>
        <end position="499"/>
    </location>
</feature>
<evidence type="ECO:0000256" key="8">
    <source>
        <dbReference type="HAMAP-Rule" id="MF_01897"/>
    </source>
</evidence>
<dbReference type="SUPFAM" id="SSF56719">
    <property type="entry name" value="Type II DNA topoisomerase"/>
    <property type="match status" value="1"/>
</dbReference>
<dbReference type="FunFam" id="3.90.199.10:FF:000001">
    <property type="entry name" value="DNA gyrase subunit A"/>
    <property type="match status" value="1"/>
</dbReference>
<name>A0A9Q8U298_9GAMM</name>
<dbReference type="NCBIfam" id="TIGR01063">
    <property type="entry name" value="gyrA"/>
    <property type="match status" value="1"/>
</dbReference>
<proteinExistence type="inferred from homology"/>
<dbReference type="Gene3D" id="3.90.199.10">
    <property type="entry name" value="Topoisomerase II, domain 5"/>
    <property type="match status" value="1"/>
</dbReference>
<dbReference type="GO" id="GO:0003677">
    <property type="term" value="F:DNA binding"/>
    <property type="evidence" value="ECO:0007669"/>
    <property type="project" value="UniProtKB-UniRule"/>
</dbReference>